<dbReference type="InterPro" id="IPR019251">
    <property type="entry name" value="DUF2231_TM"/>
</dbReference>
<keyword evidence="1" id="KW-0812">Transmembrane</keyword>
<feature type="domain" description="DUF2231" evidence="2">
    <location>
        <begin position="8"/>
        <end position="177"/>
    </location>
</feature>
<dbReference type="RefSeq" id="WP_369223520.1">
    <property type="nucleotide sequence ID" value="NZ_CP163441.1"/>
</dbReference>
<sequence>MDVGLINGLPGHPLFVHSSAVLVPLTALALLVCVLWPSAARRLSWVLPALGLVTLVLVVLTTESGEWLEERVQETALVEEHTEMGSELTPWIIALFVLTVAVWLLGRAGSRRDRDGGGAAGSSTEGGASVMARRAASVPVRVAVLVLALVVAVGTAVEVYRIGDSGAKAVWHGRFSTTGSGGGG</sequence>
<keyword evidence="1" id="KW-0472">Membrane</keyword>
<dbReference type="EMBL" id="CP163441">
    <property type="protein sequence ID" value="XDQ44659.1"/>
    <property type="molecule type" value="Genomic_DNA"/>
</dbReference>
<organism evidence="3">
    <name type="scientific">Streptomyces sp. R39</name>
    <dbReference type="NCBI Taxonomy" id="3238631"/>
    <lineage>
        <taxon>Bacteria</taxon>
        <taxon>Bacillati</taxon>
        <taxon>Actinomycetota</taxon>
        <taxon>Actinomycetes</taxon>
        <taxon>Kitasatosporales</taxon>
        <taxon>Streptomycetaceae</taxon>
        <taxon>Streptomyces</taxon>
    </lineage>
</organism>
<evidence type="ECO:0000313" key="3">
    <source>
        <dbReference type="EMBL" id="XDQ44659.1"/>
    </source>
</evidence>
<feature type="transmembrane region" description="Helical" evidence="1">
    <location>
        <begin position="14"/>
        <end position="36"/>
    </location>
</feature>
<name>A0AB39QUZ0_9ACTN</name>
<keyword evidence="1" id="KW-1133">Transmembrane helix</keyword>
<evidence type="ECO:0000256" key="1">
    <source>
        <dbReference type="SAM" id="Phobius"/>
    </source>
</evidence>
<feature type="transmembrane region" description="Helical" evidence="1">
    <location>
        <begin position="88"/>
        <end position="106"/>
    </location>
</feature>
<accession>A0AB39QUZ0</accession>
<reference evidence="3" key="1">
    <citation type="submission" date="2024-07" db="EMBL/GenBank/DDBJ databases">
        <authorList>
            <person name="Yu S.T."/>
        </authorList>
    </citation>
    <scope>NUCLEOTIDE SEQUENCE</scope>
    <source>
        <strain evidence="3">R39</strain>
    </source>
</reference>
<feature type="transmembrane region" description="Helical" evidence="1">
    <location>
        <begin position="138"/>
        <end position="157"/>
    </location>
</feature>
<dbReference type="Pfam" id="PF09990">
    <property type="entry name" value="DUF2231"/>
    <property type="match status" value="1"/>
</dbReference>
<dbReference type="AlphaFoldDB" id="A0AB39QUZ0"/>
<protein>
    <submittedName>
        <fullName evidence="3">DUF2231 domain-containing protein</fullName>
    </submittedName>
</protein>
<evidence type="ECO:0000259" key="2">
    <source>
        <dbReference type="Pfam" id="PF09990"/>
    </source>
</evidence>
<feature type="transmembrane region" description="Helical" evidence="1">
    <location>
        <begin position="43"/>
        <end position="62"/>
    </location>
</feature>
<gene>
    <name evidence="3" type="ORF">AB5J52_21645</name>
</gene>
<proteinExistence type="predicted"/>